<dbReference type="CDD" id="cd21133">
    <property type="entry name" value="EVE"/>
    <property type="match status" value="1"/>
</dbReference>
<comment type="caution">
    <text evidence="3">The sequence shown here is derived from an EMBL/GenBank/DDBJ whole genome shotgun (WGS) entry which is preliminary data.</text>
</comment>
<evidence type="ECO:0000313" key="3">
    <source>
        <dbReference type="EMBL" id="MCP9290072.1"/>
    </source>
</evidence>
<dbReference type="PANTHER" id="PTHR14087">
    <property type="entry name" value="THYMOCYTE NUCLEAR PROTEIN 1"/>
    <property type="match status" value="1"/>
</dbReference>
<feature type="region of interest" description="Disordered" evidence="1">
    <location>
        <begin position="72"/>
        <end position="91"/>
    </location>
</feature>
<dbReference type="InterPro" id="IPR002740">
    <property type="entry name" value="EVE_domain"/>
</dbReference>
<dbReference type="RefSeq" id="WP_255131809.1">
    <property type="nucleotide sequence ID" value="NZ_JANDBC010000001.1"/>
</dbReference>
<proteinExistence type="predicted"/>
<accession>A0A9X2L0P7</accession>
<dbReference type="Gene3D" id="3.10.590.10">
    <property type="entry name" value="ph1033 like domains"/>
    <property type="match status" value="1"/>
</dbReference>
<dbReference type="PANTHER" id="PTHR14087:SF7">
    <property type="entry name" value="THYMOCYTE NUCLEAR PROTEIN 1"/>
    <property type="match status" value="1"/>
</dbReference>
<protein>
    <submittedName>
        <fullName evidence="3">EVE domain-containing protein</fullName>
    </submittedName>
</protein>
<gene>
    <name evidence="3" type="ORF">NM125_00600</name>
</gene>
<reference evidence="3" key="1">
    <citation type="submission" date="2022-06" db="EMBL/GenBank/DDBJ databases">
        <title>Gracilimonas sp. CAU 1638 isolated from sea sediment.</title>
        <authorList>
            <person name="Kim W."/>
        </authorList>
    </citation>
    <scope>NUCLEOTIDE SEQUENCE</scope>
    <source>
        <strain evidence="3">CAU 1638</strain>
    </source>
</reference>
<dbReference type="Pfam" id="PF01878">
    <property type="entry name" value="EVE"/>
    <property type="match status" value="1"/>
</dbReference>
<evidence type="ECO:0000259" key="2">
    <source>
        <dbReference type="Pfam" id="PF01878"/>
    </source>
</evidence>
<dbReference type="SUPFAM" id="SSF88697">
    <property type="entry name" value="PUA domain-like"/>
    <property type="match status" value="1"/>
</dbReference>
<sequence length="157" mass="18650">MSDRNYWLMKSEPDDYSIDDLKKDGETEWTGVRNYAARNYMRDDMKKGDGVLFYHSNISTPVIVGTMEVSKESHPDPLQFDPNSKYFDEKSTESEPRWQLVDVKFVQKFDKEVTRDQLKEDPVLQDMELFRLARHSITPVREEEWKRLHELAEAEVK</sequence>
<evidence type="ECO:0000256" key="1">
    <source>
        <dbReference type="SAM" id="MobiDB-lite"/>
    </source>
</evidence>
<dbReference type="InterPro" id="IPR015947">
    <property type="entry name" value="PUA-like_sf"/>
</dbReference>
<organism evidence="3 4">
    <name type="scientific">Gracilimonas sediminicola</name>
    <dbReference type="NCBI Taxonomy" id="2952158"/>
    <lineage>
        <taxon>Bacteria</taxon>
        <taxon>Pseudomonadati</taxon>
        <taxon>Balneolota</taxon>
        <taxon>Balneolia</taxon>
        <taxon>Balneolales</taxon>
        <taxon>Balneolaceae</taxon>
        <taxon>Gracilimonas</taxon>
    </lineage>
</organism>
<dbReference type="EMBL" id="JANDBC010000001">
    <property type="protein sequence ID" value="MCP9290072.1"/>
    <property type="molecule type" value="Genomic_DNA"/>
</dbReference>
<dbReference type="AlphaFoldDB" id="A0A9X2L0P7"/>
<dbReference type="InterPro" id="IPR047197">
    <property type="entry name" value="THYN1-like_EVE"/>
</dbReference>
<evidence type="ECO:0000313" key="4">
    <source>
        <dbReference type="Proteomes" id="UP001139125"/>
    </source>
</evidence>
<dbReference type="InterPro" id="IPR052181">
    <property type="entry name" value="5hmC_binding"/>
</dbReference>
<name>A0A9X2L0P7_9BACT</name>
<dbReference type="Proteomes" id="UP001139125">
    <property type="component" value="Unassembled WGS sequence"/>
</dbReference>
<keyword evidence="4" id="KW-1185">Reference proteome</keyword>
<feature type="domain" description="EVE" evidence="2">
    <location>
        <begin position="5"/>
        <end position="150"/>
    </location>
</feature>